<dbReference type="AlphaFoldDB" id="A0AAV5J427"/>
<sequence>MLDLEAVYQLYRPMSSDGRISIHHSMQQPPSNMVLSVYQLENAAFFRVYAPFSDYLLPLLLSCSQ</sequence>
<comment type="caution">
    <text evidence="1">The sequence shown here is derived from an EMBL/GenBank/DDBJ whole genome shotgun (WGS) entry which is preliminary data.</text>
</comment>
<reference evidence="1 2" key="1">
    <citation type="journal article" date="2021" name="Commun. Biol.">
        <title>The genome of Shorea leprosula (Dipterocarpaceae) highlights the ecological relevance of drought in aseasonal tropical rainforests.</title>
        <authorList>
            <person name="Ng K.K.S."/>
            <person name="Kobayashi M.J."/>
            <person name="Fawcett J.A."/>
            <person name="Hatakeyama M."/>
            <person name="Paape T."/>
            <person name="Ng C.H."/>
            <person name="Ang C.C."/>
            <person name="Tnah L.H."/>
            <person name="Lee C.T."/>
            <person name="Nishiyama T."/>
            <person name="Sese J."/>
            <person name="O'Brien M.J."/>
            <person name="Copetti D."/>
            <person name="Mohd Noor M.I."/>
            <person name="Ong R.C."/>
            <person name="Putra M."/>
            <person name="Sireger I.Z."/>
            <person name="Indrioko S."/>
            <person name="Kosugi Y."/>
            <person name="Izuno A."/>
            <person name="Isagi Y."/>
            <person name="Lee S.L."/>
            <person name="Shimizu K.K."/>
        </authorList>
    </citation>
    <scope>NUCLEOTIDE SEQUENCE [LARGE SCALE GENOMIC DNA]</scope>
    <source>
        <strain evidence="1">214</strain>
    </source>
</reference>
<proteinExistence type="predicted"/>
<accession>A0AAV5J427</accession>
<evidence type="ECO:0000313" key="2">
    <source>
        <dbReference type="Proteomes" id="UP001054252"/>
    </source>
</evidence>
<dbReference type="EMBL" id="BPVZ01000026">
    <property type="protein sequence ID" value="GKV06904.1"/>
    <property type="molecule type" value="Genomic_DNA"/>
</dbReference>
<protein>
    <submittedName>
        <fullName evidence="1">Uncharacterized protein</fullName>
    </submittedName>
</protein>
<name>A0AAV5J427_9ROSI</name>
<evidence type="ECO:0000313" key="1">
    <source>
        <dbReference type="EMBL" id="GKV06904.1"/>
    </source>
</evidence>
<gene>
    <name evidence="1" type="ORF">SLEP1_g18723</name>
</gene>
<keyword evidence="2" id="KW-1185">Reference proteome</keyword>
<organism evidence="1 2">
    <name type="scientific">Rubroshorea leprosula</name>
    <dbReference type="NCBI Taxonomy" id="152421"/>
    <lineage>
        <taxon>Eukaryota</taxon>
        <taxon>Viridiplantae</taxon>
        <taxon>Streptophyta</taxon>
        <taxon>Embryophyta</taxon>
        <taxon>Tracheophyta</taxon>
        <taxon>Spermatophyta</taxon>
        <taxon>Magnoliopsida</taxon>
        <taxon>eudicotyledons</taxon>
        <taxon>Gunneridae</taxon>
        <taxon>Pentapetalae</taxon>
        <taxon>rosids</taxon>
        <taxon>malvids</taxon>
        <taxon>Malvales</taxon>
        <taxon>Dipterocarpaceae</taxon>
        <taxon>Rubroshorea</taxon>
    </lineage>
</organism>
<dbReference type="Proteomes" id="UP001054252">
    <property type="component" value="Unassembled WGS sequence"/>
</dbReference>